<reference evidence="1" key="1">
    <citation type="submission" date="2023-03" db="EMBL/GenBank/DDBJ databases">
        <title>Massive genome expansion in bonnet fungi (Mycena s.s.) driven by repeated elements and novel gene families across ecological guilds.</title>
        <authorList>
            <consortium name="Lawrence Berkeley National Laboratory"/>
            <person name="Harder C.B."/>
            <person name="Miyauchi S."/>
            <person name="Viragh M."/>
            <person name="Kuo A."/>
            <person name="Thoen E."/>
            <person name="Andreopoulos B."/>
            <person name="Lu D."/>
            <person name="Skrede I."/>
            <person name="Drula E."/>
            <person name="Henrissat B."/>
            <person name="Morin E."/>
            <person name="Kohler A."/>
            <person name="Barry K."/>
            <person name="LaButti K."/>
            <person name="Morin E."/>
            <person name="Salamov A."/>
            <person name="Lipzen A."/>
            <person name="Mereny Z."/>
            <person name="Hegedus B."/>
            <person name="Baldrian P."/>
            <person name="Stursova M."/>
            <person name="Weitz H."/>
            <person name="Taylor A."/>
            <person name="Grigoriev I.V."/>
            <person name="Nagy L.G."/>
            <person name="Martin F."/>
            <person name="Kauserud H."/>
        </authorList>
    </citation>
    <scope>NUCLEOTIDE SEQUENCE</scope>
    <source>
        <strain evidence="1">CBHHK200</strain>
    </source>
</reference>
<sequence>MDYPADQTGSISPAYGDVGLELIEERRDLRPDYYLESVIFKVEERTFKVPRYHFEHSSEIFSTTFTLPAVDNVQAEGHSDENPFVLEGISSVDFHRLLKVLYPLNIPQILAMPKEDWISVLKLSTQWYFLDARELAIQQLTNRTDIGSVERILLARQYDVATWLRMGYTDLARREEGISLEDAAKIGWETTVRLYQTREAAIKSYTQSYPNRHSQYGNQSRFQQADVEGTFREDFRLAESASAAYTRATSSRLVASVGYDSAEEVAFL</sequence>
<protein>
    <recommendedName>
        <fullName evidence="3">BTB domain-containing protein</fullName>
    </recommendedName>
</protein>
<dbReference type="SUPFAM" id="SSF54695">
    <property type="entry name" value="POZ domain"/>
    <property type="match status" value="1"/>
</dbReference>
<accession>A0AAD6S514</accession>
<comment type="caution">
    <text evidence="1">The sequence shown here is derived from an EMBL/GenBank/DDBJ whole genome shotgun (WGS) entry which is preliminary data.</text>
</comment>
<keyword evidence="2" id="KW-1185">Reference proteome</keyword>
<name>A0AAD6S514_9AGAR</name>
<dbReference type="Proteomes" id="UP001218188">
    <property type="component" value="Unassembled WGS sequence"/>
</dbReference>
<dbReference type="Gene3D" id="3.30.710.10">
    <property type="entry name" value="Potassium Channel Kv1.1, Chain A"/>
    <property type="match status" value="1"/>
</dbReference>
<evidence type="ECO:0000313" key="1">
    <source>
        <dbReference type="EMBL" id="KAJ7020613.1"/>
    </source>
</evidence>
<proteinExistence type="predicted"/>
<gene>
    <name evidence="1" type="ORF">C8F04DRAFT_290901</name>
</gene>
<evidence type="ECO:0000313" key="2">
    <source>
        <dbReference type="Proteomes" id="UP001218188"/>
    </source>
</evidence>
<dbReference type="EMBL" id="JARJCM010000257">
    <property type="protein sequence ID" value="KAJ7020613.1"/>
    <property type="molecule type" value="Genomic_DNA"/>
</dbReference>
<dbReference type="InterPro" id="IPR011333">
    <property type="entry name" value="SKP1/BTB/POZ_sf"/>
</dbReference>
<dbReference type="AlphaFoldDB" id="A0AAD6S514"/>
<evidence type="ECO:0008006" key="3">
    <source>
        <dbReference type="Google" id="ProtNLM"/>
    </source>
</evidence>
<organism evidence="1 2">
    <name type="scientific">Mycena alexandri</name>
    <dbReference type="NCBI Taxonomy" id="1745969"/>
    <lineage>
        <taxon>Eukaryota</taxon>
        <taxon>Fungi</taxon>
        <taxon>Dikarya</taxon>
        <taxon>Basidiomycota</taxon>
        <taxon>Agaricomycotina</taxon>
        <taxon>Agaricomycetes</taxon>
        <taxon>Agaricomycetidae</taxon>
        <taxon>Agaricales</taxon>
        <taxon>Marasmiineae</taxon>
        <taxon>Mycenaceae</taxon>
        <taxon>Mycena</taxon>
    </lineage>
</organism>